<protein>
    <submittedName>
        <fullName evidence="1">Uncharacterized protein</fullName>
    </submittedName>
</protein>
<organism evidence="1">
    <name type="scientific">Candidatus Methanogaster sp. ANME-2c ERB4</name>
    <dbReference type="NCBI Taxonomy" id="2759911"/>
    <lineage>
        <taxon>Archaea</taxon>
        <taxon>Methanobacteriati</taxon>
        <taxon>Methanobacteriota</taxon>
        <taxon>Stenosarchaea group</taxon>
        <taxon>Methanomicrobia</taxon>
        <taxon>Methanosarcinales</taxon>
        <taxon>ANME-2 cluster</taxon>
        <taxon>Candidatus Methanogasteraceae</taxon>
        <taxon>Candidatus Methanogaster</taxon>
    </lineage>
</organism>
<name>A0A7G9YEH1_9EURY</name>
<reference evidence="1" key="1">
    <citation type="submission" date="2020-06" db="EMBL/GenBank/DDBJ databases">
        <title>Unique genomic features of the anaerobic methanotrophic archaea.</title>
        <authorList>
            <person name="Chadwick G.L."/>
            <person name="Skennerton C.T."/>
            <person name="Laso-Perez R."/>
            <person name="Leu A.O."/>
            <person name="Speth D.R."/>
            <person name="Yu H."/>
            <person name="Morgan-Lang C."/>
            <person name="Hatzenpichler R."/>
            <person name="Goudeau D."/>
            <person name="Malmstrom R."/>
            <person name="Brazelton W.J."/>
            <person name="Woyke T."/>
            <person name="Hallam S.J."/>
            <person name="Tyson G.W."/>
            <person name="Wegener G."/>
            <person name="Boetius A."/>
            <person name="Orphan V."/>
        </authorList>
    </citation>
    <scope>NUCLEOTIDE SEQUENCE</scope>
</reference>
<dbReference type="AlphaFoldDB" id="A0A7G9YEH1"/>
<sequence>MPICRNRGDAIEGEVITCQARKYETLVIKGSGAHRATRIKLSNRGRTSAYCVIDKPLKWIK</sequence>
<gene>
    <name evidence="1" type="ORF">NIBJONLA_00022</name>
</gene>
<evidence type="ECO:0000313" key="1">
    <source>
        <dbReference type="EMBL" id="QNO46405.1"/>
    </source>
</evidence>
<dbReference type="EMBL" id="MT631189">
    <property type="protein sequence ID" value="QNO46405.1"/>
    <property type="molecule type" value="Genomic_DNA"/>
</dbReference>
<accession>A0A7G9YEH1</accession>
<proteinExistence type="predicted"/>